<feature type="transmembrane region" description="Helical" evidence="1">
    <location>
        <begin position="31"/>
        <end position="53"/>
    </location>
</feature>
<reference evidence="2 3" key="1">
    <citation type="journal article" date="2016" name="Nat. Commun.">
        <title>Ectomycorrhizal ecology is imprinted in the genome of the dominant symbiotic fungus Cenococcum geophilum.</title>
        <authorList>
            <consortium name="DOE Joint Genome Institute"/>
            <person name="Peter M."/>
            <person name="Kohler A."/>
            <person name="Ohm R.A."/>
            <person name="Kuo A."/>
            <person name="Krutzmann J."/>
            <person name="Morin E."/>
            <person name="Arend M."/>
            <person name="Barry K.W."/>
            <person name="Binder M."/>
            <person name="Choi C."/>
            <person name="Clum A."/>
            <person name="Copeland A."/>
            <person name="Grisel N."/>
            <person name="Haridas S."/>
            <person name="Kipfer T."/>
            <person name="LaButti K."/>
            <person name="Lindquist E."/>
            <person name="Lipzen A."/>
            <person name="Maire R."/>
            <person name="Meier B."/>
            <person name="Mihaltcheva S."/>
            <person name="Molinier V."/>
            <person name="Murat C."/>
            <person name="Poggeler S."/>
            <person name="Quandt C.A."/>
            <person name="Sperisen C."/>
            <person name="Tritt A."/>
            <person name="Tisserant E."/>
            <person name="Crous P.W."/>
            <person name="Henrissat B."/>
            <person name="Nehls U."/>
            <person name="Egli S."/>
            <person name="Spatafora J.W."/>
            <person name="Grigoriev I.V."/>
            <person name="Martin F.M."/>
        </authorList>
    </citation>
    <scope>NUCLEOTIDE SEQUENCE [LARGE SCALE GENOMIC DNA]</scope>
    <source>
        <strain evidence="2 3">CBS 207.34</strain>
    </source>
</reference>
<name>A0A8E2JU41_9PEZI</name>
<organism evidence="2 3">
    <name type="scientific">Glonium stellatum</name>
    <dbReference type="NCBI Taxonomy" id="574774"/>
    <lineage>
        <taxon>Eukaryota</taxon>
        <taxon>Fungi</taxon>
        <taxon>Dikarya</taxon>
        <taxon>Ascomycota</taxon>
        <taxon>Pezizomycotina</taxon>
        <taxon>Dothideomycetes</taxon>
        <taxon>Pleosporomycetidae</taxon>
        <taxon>Gloniales</taxon>
        <taxon>Gloniaceae</taxon>
        <taxon>Glonium</taxon>
    </lineage>
</organism>
<keyword evidence="1" id="KW-0812">Transmembrane</keyword>
<keyword evidence="1" id="KW-0472">Membrane</keyword>
<protein>
    <submittedName>
        <fullName evidence="2">Uncharacterized protein</fullName>
    </submittedName>
</protein>
<accession>A0A8E2JU41</accession>
<gene>
    <name evidence="2" type="ORF">AOQ84DRAFT_354041</name>
</gene>
<dbReference type="EMBL" id="KV749463">
    <property type="protein sequence ID" value="OCL09362.1"/>
    <property type="molecule type" value="Genomic_DNA"/>
</dbReference>
<keyword evidence="1" id="KW-1133">Transmembrane helix</keyword>
<evidence type="ECO:0000313" key="2">
    <source>
        <dbReference type="EMBL" id="OCL09362.1"/>
    </source>
</evidence>
<dbReference type="Proteomes" id="UP000250140">
    <property type="component" value="Unassembled WGS sequence"/>
</dbReference>
<keyword evidence="3" id="KW-1185">Reference proteome</keyword>
<dbReference type="AlphaFoldDB" id="A0A8E2JU41"/>
<proteinExistence type="predicted"/>
<sequence length="73" mass="7599">MSEAIFAAKNFRCSPAAFSFSSSSLSVFARFFSSCVLGCLGLLLGPFLFWFWVSVVSQGTSSSAISASGAGVL</sequence>
<evidence type="ECO:0000313" key="3">
    <source>
        <dbReference type="Proteomes" id="UP000250140"/>
    </source>
</evidence>
<evidence type="ECO:0000256" key="1">
    <source>
        <dbReference type="SAM" id="Phobius"/>
    </source>
</evidence>